<dbReference type="Proteomes" id="UP000509346">
    <property type="component" value="Chromosome"/>
</dbReference>
<accession>A0A7D5SWG7</accession>
<dbReference type="RefSeq" id="WP_179918182.1">
    <property type="nucleotide sequence ID" value="NZ_CP058909.1"/>
</dbReference>
<dbReference type="GeneID" id="56084223"/>
<name>A0A7D5SWG7_9EURY</name>
<dbReference type="EMBL" id="CP058909">
    <property type="protein sequence ID" value="QLH83127.1"/>
    <property type="molecule type" value="Genomic_DNA"/>
</dbReference>
<evidence type="ECO:0000313" key="1">
    <source>
        <dbReference type="EMBL" id="QLH83127.1"/>
    </source>
</evidence>
<proteinExistence type="predicted"/>
<keyword evidence="2" id="KW-1185">Reference proteome</keyword>
<protein>
    <submittedName>
        <fullName evidence="1">Uncharacterized protein</fullName>
    </submittedName>
</protein>
<evidence type="ECO:0000313" key="2">
    <source>
        <dbReference type="Proteomes" id="UP000509346"/>
    </source>
</evidence>
<organism evidence="1 2">
    <name type="scientific">Halosimplex pelagicum</name>
    <dbReference type="NCBI Taxonomy" id="869886"/>
    <lineage>
        <taxon>Archaea</taxon>
        <taxon>Methanobacteriati</taxon>
        <taxon>Methanobacteriota</taxon>
        <taxon>Stenosarchaea group</taxon>
        <taxon>Halobacteria</taxon>
        <taxon>Halobacteriales</taxon>
        <taxon>Haloarculaceae</taxon>
        <taxon>Halosimplex</taxon>
    </lineage>
</organism>
<dbReference type="AlphaFoldDB" id="A0A7D5SWG7"/>
<dbReference type="OrthoDB" id="386664at2157"/>
<gene>
    <name evidence="1" type="ORF">HZS54_16500</name>
</gene>
<reference evidence="1 2" key="1">
    <citation type="submission" date="2020-07" db="EMBL/GenBank/DDBJ databases">
        <title>Halosimplex litoreum sp. nov. and Halosimplex rubrum sp. nov., isolated from different salt environments.</title>
        <authorList>
            <person name="Cui H."/>
        </authorList>
    </citation>
    <scope>NUCLEOTIDE SEQUENCE [LARGE SCALE GENOMIC DNA]</scope>
    <source>
        <strain evidence="1 2">R2</strain>
    </source>
</reference>
<dbReference type="Pfam" id="PF26448">
    <property type="entry name" value="DUF8127"/>
    <property type="match status" value="1"/>
</dbReference>
<dbReference type="InterPro" id="IPR058440">
    <property type="entry name" value="DUF8127"/>
</dbReference>
<sequence>MGDRSPGERRAARLLAAAVLVVGVALVANAATVRVLDLGGERYRYSAVEVEWDADDEWFVFEGSNPVDDDPDRIRGIGCLWEVERPRLCHYEASLAESAERSDGEPASVTVEAPVEAEHFSLYGPSYPDRHERAIARFVSLDGTFYRRSSTFDRDGPSERIELTLEPVDGGTVIDAVAVNRSTLDPPLGRVVDGETVTVNRRLGARGTVVATDGGYVAVVGEQARERRPLLGWASGLVQVAVGAALCRRGWRGFRRTRLDHVWF</sequence>
<dbReference type="KEGG" id="hpel:HZS54_16500"/>